<keyword evidence="2" id="KW-1185">Reference proteome</keyword>
<dbReference type="Proteomes" id="UP000245934">
    <property type="component" value="Unassembled WGS sequence"/>
</dbReference>
<evidence type="ECO:0000313" key="2">
    <source>
        <dbReference type="Proteomes" id="UP000245934"/>
    </source>
</evidence>
<comment type="caution">
    <text evidence="1">The sequence shown here is derived from an EMBL/GenBank/DDBJ whole genome shotgun (WGS) entry which is preliminary data.</text>
</comment>
<dbReference type="RefSeq" id="WP_109940396.1">
    <property type="nucleotide sequence ID" value="NZ_CP176366.1"/>
</dbReference>
<proteinExistence type="predicted"/>
<sequence>MNSNKFFRCLIPGIIILLFYMGCPASAESGKSFDEWKEILAIGDDIDPLVGAELKLTVNPSRYYQITGDEIVLNGSLTGVFGPFQDTPIIIEEWNKTGSRTEHEVITDNYGYFYLNTILEEDGLHQFQANLTSSSEILKEPLKSEKLEIVSNPCPDGFCLFTDDVSKNTSDFEQVISGEPDNTTGSVSLSVFPSFFYPGEPVLLSGKVLDGTDIPVPYSRVLLHLNSAGDDISTEGVIEGFTSRSGLVTFNLSVPGPYPISCVLEYSGNNKGSSLWSNYVTLTPTISGINPPVKTISDEEGLELSIKDTTIPSLQNMTLYGWYKNNDESDRKLQVLELVWYNFGGKFWDNYQNSSDILTNQNGKFECQIPAPETTGMYLLSVRKPGNTTRSPLYSDVQVITVISSESAEEAVYSEEFPVLHITSDQSYIYENETLNLSLRFYYPDNTPVPGTPLNLLFSNNGIDWTPLPVDNVMTGPDGTAPILLNPDRAGYWYFRAIAEDDSLNLISSETLVIPVLPFSGT</sequence>
<evidence type="ECO:0000313" key="1">
    <source>
        <dbReference type="EMBL" id="PWR74963.1"/>
    </source>
</evidence>
<dbReference type="OrthoDB" id="118107at2157"/>
<gene>
    <name evidence="1" type="ORF">DLD82_06975</name>
</gene>
<dbReference type="AlphaFoldDB" id="A0A2V2NHZ7"/>
<protein>
    <submittedName>
        <fullName evidence="1">Uncharacterized protein</fullName>
    </submittedName>
</protein>
<dbReference type="EMBL" id="QGMZ01000014">
    <property type="protein sequence ID" value="PWR74963.1"/>
    <property type="molecule type" value="Genomic_DNA"/>
</dbReference>
<organism evidence="1 2">
    <name type="scientific">Methanospirillum stamsii</name>
    <dbReference type="NCBI Taxonomy" id="1277351"/>
    <lineage>
        <taxon>Archaea</taxon>
        <taxon>Methanobacteriati</taxon>
        <taxon>Methanobacteriota</taxon>
        <taxon>Stenosarchaea group</taxon>
        <taxon>Methanomicrobia</taxon>
        <taxon>Methanomicrobiales</taxon>
        <taxon>Methanospirillaceae</taxon>
        <taxon>Methanospirillum</taxon>
    </lineage>
</organism>
<reference evidence="1 2" key="1">
    <citation type="submission" date="2018-05" db="EMBL/GenBank/DDBJ databases">
        <title>Draft genome of Methanospirillum stamsii Pt1.</title>
        <authorList>
            <person name="Dueholm M.S."/>
            <person name="Nielsen P.H."/>
            <person name="Bakmann L.F."/>
            <person name="Otzen D.E."/>
        </authorList>
    </citation>
    <scope>NUCLEOTIDE SEQUENCE [LARGE SCALE GENOMIC DNA]</scope>
    <source>
        <strain evidence="1 2">Pt1</strain>
    </source>
</reference>
<accession>A0A2V2NHZ7</accession>
<dbReference type="GeneID" id="97611162"/>
<name>A0A2V2NHZ7_9EURY</name>